<accession>A0ABP7FMR2</accession>
<comment type="caution">
    <text evidence="1">The sequence shown here is derived from an EMBL/GenBank/DDBJ whole genome shotgun (WGS) entry which is preliminary data.</text>
</comment>
<proteinExistence type="predicted"/>
<gene>
    <name evidence="1" type="ORF">GCM10022239_17010</name>
</gene>
<evidence type="ECO:0000313" key="2">
    <source>
        <dbReference type="Proteomes" id="UP001501004"/>
    </source>
</evidence>
<keyword evidence="2" id="KW-1185">Reference proteome</keyword>
<protein>
    <submittedName>
        <fullName evidence="1">Uncharacterized protein</fullName>
    </submittedName>
</protein>
<evidence type="ECO:0000313" key="1">
    <source>
        <dbReference type="EMBL" id="GAA3742007.1"/>
    </source>
</evidence>
<dbReference type="EMBL" id="BAABAE010000003">
    <property type="protein sequence ID" value="GAA3742007.1"/>
    <property type="molecule type" value="Genomic_DNA"/>
</dbReference>
<reference evidence="2" key="1">
    <citation type="journal article" date="2019" name="Int. J. Syst. Evol. Microbiol.">
        <title>The Global Catalogue of Microorganisms (GCM) 10K type strain sequencing project: providing services to taxonomists for standard genome sequencing and annotation.</title>
        <authorList>
            <consortium name="The Broad Institute Genomics Platform"/>
            <consortium name="The Broad Institute Genome Sequencing Center for Infectious Disease"/>
            <person name="Wu L."/>
            <person name="Ma J."/>
        </authorList>
    </citation>
    <scope>NUCLEOTIDE SEQUENCE [LARGE SCALE GENOMIC DNA]</scope>
    <source>
        <strain evidence="2">JCM 16949</strain>
    </source>
</reference>
<dbReference type="Proteomes" id="UP001501004">
    <property type="component" value="Unassembled WGS sequence"/>
</dbReference>
<name>A0ABP7FMR2_9MICO</name>
<organism evidence="1 2">
    <name type="scientific">Leifsonella bigeumensis</name>
    <dbReference type="NCBI Taxonomy" id="433643"/>
    <lineage>
        <taxon>Bacteria</taxon>
        <taxon>Bacillati</taxon>
        <taxon>Actinomycetota</taxon>
        <taxon>Actinomycetes</taxon>
        <taxon>Micrococcales</taxon>
        <taxon>Microbacteriaceae</taxon>
        <taxon>Leifsonella</taxon>
    </lineage>
</organism>
<sequence length="64" mass="6807">MQANATTPNMFDQWTGALLARSSAASAATVLPIAVRVVNQSIAEVLCMMLSRLPIAETEQTPSM</sequence>